<keyword evidence="5" id="KW-1185">Reference proteome</keyword>
<reference evidence="4" key="1">
    <citation type="journal article" date="2020" name="Stud. Mycol.">
        <title>101 Dothideomycetes genomes: a test case for predicting lifestyles and emergence of pathogens.</title>
        <authorList>
            <person name="Haridas S."/>
            <person name="Albert R."/>
            <person name="Binder M."/>
            <person name="Bloem J."/>
            <person name="Labutti K."/>
            <person name="Salamov A."/>
            <person name="Andreopoulos B."/>
            <person name="Baker S."/>
            <person name="Barry K."/>
            <person name="Bills G."/>
            <person name="Bluhm B."/>
            <person name="Cannon C."/>
            <person name="Castanera R."/>
            <person name="Culley D."/>
            <person name="Daum C."/>
            <person name="Ezra D."/>
            <person name="Gonzalez J."/>
            <person name="Henrissat B."/>
            <person name="Kuo A."/>
            <person name="Liang C."/>
            <person name="Lipzen A."/>
            <person name="Lutzoni F."/>
            <person name="Magnuson J."/>
            <person name="Mondo S."/>
            <person name="Nolan M."/>
            <person name="Ohm R."/>
            <person name="Pangilinan J."/>
            <person name="Park H.-J."/>
            <person name="Ramirez L."/>
            <person name="Alfaro M."/>
            <person name="Sun H."/>
            <person name="Tritt A."/>
            <person name="Yoshinaga Y."/>
            <person name="Zwiers L.-H."/>
            <person name="Turgeon B."/>
            <person name="Goodwin S."/>
            <person name="Spatafora J."/>
            <person name="Crous P."/>
            <person name="Grigoriev I."/>
        </authorList>
    </citation>
    <scope>NUCLEOTIDE SEQUENCE</scope>
    <source>
        <strain evidence="4">CBS 107.79</strain>
    </source>
</reference>
<feature type="compositionally biased region" description="Polar residues" evidence="2">
    <location>
        <begin position="319"/>
        <end position="342"/>
    </location>
</feature>
<feature type="compositionally biased region" description="Polar residues" evidence="2">
    <location>
        <begin position="37"/>
        <end position="51"/>
    </location>
</feature>
<evidence type="ECO:0000256" key="1">
    <source>
        <dbReference type="ARBA" id="ARBA00023242"/>
    </source>
</evidence>
<dbReference type="Pfam" id="PF00172">
    <property type="entry name" value="Zn_clus"/>
    <property type="match status" value="1"/>
</dbReference>
<dbReference type="EMBL" id="ML976749">
    <property type="protein sequence ID" value="KAF1966283.1"/>
    <property type="molecule type" value="Genomic_DNA"/>
</dbReference>
<dbReference type="PROSITE" id="PS00463">
    <property type="entry name" value="ZN2_CY6_FUNGAL_1"/>
    <property type="match status" value="1"/>
</dbReference>
<dbReference type="AlphaFoldDB" id="A0A6A5UM28"/>
<keyword evidence="1" id="KW-0539">Nucleus</keyword>
<feature type="compositionally biased region" description="Polar residues" evidence="2">
    <location>
        <begin position="92"/>
        <end position="112"/>
    </location>
</feature>
<feature type="domain" description="Zn(2)-C6 fungal-type" evidence="3">
    <location>
        <begin position="130"/>
        <end position="164"/>
    </location>
</feature>
<dbReference type="PROSITE" id="PS50048">
    <property type="entry name" value="ZN2_CY6_FUNGAL_2"/>
    <property type="match status" value="1"/>
</dbReference>
<dbReference type="InterPro" id="IPR001138">
    <property type="entry name" value="Zn2Cys6_DnaBD"/>
</dbReference>
<dbReference type="InterPro" id="IPR036864">
    <property type="entry name" value="Zn2-C6_fun-type_DNA-bd_sf"/>
</dbReference>
<dbReference type="CDD" id="cd00067">
    <property type="entry name" value="GAL4"/>
    <property type="match status" value="1"/>
</dbReference>
<dbReference type="Proteomes" id="UP000800036">
    <property type="component" value="Unassembled WGS sequence"/>
</dbReference>
<dbReference type="GO" id="GO:0008270">
    <property type="term" value="F:zinc ion binding"/>
    <property type="evidence" value="ECO:0007669"/>
    <property type="project" value="InterPro"/>
</dbReference>
<evidence type="ECO:0000256" key="2">
    <source>
        <dbReference type="SAM" id="MobiDB-lite"/>
    </source>
</evidence>
<feature type="compositionally biased region" description="Low complexity" evidence="2">
    <location>
        <begin position="271"/>
        <end position="281"/>
    </location>
</feature>
<sequence length="464" mass="50410">MAVGVDHRAKKVAAKLDHALLLQPISNAMSYNPLVQTPSSGFPVPETTTLPGNAEDHPEYNSAQTDHAVEVSPQQQLLKKRRASKDKPSIIRRSSSTPHMRNLALGTTNELSPSGDKRRNKLGYHRTSVACGHCRRRKIRCLVANDEPTGRCANCIRLKKDCNFYPVDQVPEPVRPQGVPKEVNTGPLPSSNTSSPRHPVSMVGGKLEEFRPPFPGTVSANSVPRYEVPSESDSDPHHITPSSGMPVQQPTYGYPHPIDTQWPPSTGFLPSSAVSESPSSSTGYWRASPTTANSAFGSESNVSGIHTPATMSTSSTMSYGSHQDNQNWGAQNFQPPSRSMSYGNIEGLPQQFQNQSLGIQPHEYRRTAPYQYPTTIDTSSAAIHSTTLGPHTSAPLSAPIVTGNPYHYPPPWNTYAAGQNSGHEGPLQSRPIGGQWYPEPGQLSQVQEEGAPPTTYAHHGLQHF</sequence>
<dbReference type="SUPFAM" id="SSF57701">
    <property type="entry name" value="Zn2/Cys6 DNA-binding domain"/>
    <property type="match status" value="1"/>
</dbReference>
<dbReference type="GO" id="GO:0000981">
    <property type="term" value="F:DNA-binding transcription factor activity, RNA polymerase II-specific"/>
    <property type="evidence" value="ECO:0007669"/>
    <property type="project" value="InterPro"/>
</dbReference>
<feature type="compositionally biased region" description="Polar residues" evidence="2">
    <location>
        <begin position="187"/>
        <end position="196"/>
    </location>
</feature>
<evidence type="ECO:0000259" key="3">
    <source>
        <dbReference type="PROSITE" id="PS50048"/>
    </source>
</evidence>
<dbReference type="PANTHER" id="PTHR31668">
    <property type="entry name" value="GLUCOSE TRANSPORT TRANSCRIPTION REGULATOR RGT1-RELATED-RELATED"/>
    <property type="match status" value="1"/>
</dbReference>
<gene>
    <name evidence="4" type="ORF">BU23DRAFT_487235</name>
</gene>
<feature type="region of interest" description="Disordered" evidence="2">
    <location>
        <begin position="417"/>
        <end position="454"/>
    </location>
</feature>
<name>A0A6A5UM28_9PLEO</name>
<proteinExistence type="predicted"/>
<feature type="region of interest" description="Disordered" evidence="2">
    <location>
        <begin position="37"/>
        <end position="121"/>
    </location>
</feature>
<accession>A0A6A5UM28</accession>
<feature type="compositionally biased region" description="Polar residues" evidence="2">
    <location>
        <begin position="240"/>
        <end position="251"/>
    </location>
</feature>
<protein>
    <recommendedName>
        <fullName evidence="3">Zn(2)-C6 fungal-type domain-containing protein</fullName>
    </recommendedName>
</protein>
<evidence type="ECO:0000313" key="5">
    <source>
        <dbReference type="Proteomes" id="UP000800036"/>
    </source>
</evidence>
<evidence type="ECO:0000313" key="4">
    <source>
        <dbReference type="EMBL" id="KAF1966283.1"/>
    </source>
</evidence>
<feature type="region of interest" description="Disordered" evidence="2">
    <location>
        <begin position="306"/>
        <end position="345"/>
    </location>
</feature>
<dbReference type="OrthoDB" id="4150019at2759"/>
<dbReference type="Gene3D" id="4.10.240.10">
    <property type="entry name" value="Zn(2)-C6 fungal-type DNA-binding domain"/>
    <property type="match status" value="1"/>
</dbReference>
<feature type="region of interest" description="Disordered" evidence="2">
    <location>
        <begin position="173"/>
        <end position="287"/>
    </location>
</feature>
<organism evidence="4 5">
    <name type="scientific">Bimuria novae-zelandiae CBS 107.79</name>
    <dbReference type="NCBI Taxonomy" id="1447943"/>
    <lineage>
        <taxon>Eukaryota</taxon>
        <taxon>Fungi</taxon>
        <taxon>Dikarya</taxon>
        <taxon>Ascomycota</taxon>
        <taxon>Pezizomycotina</taxon>
        <taxon>Dothideomycetes</taxon>
        <taxon>Pleosporomycetidae</taxon>
        <taxon>Pleosporales</taxon>
        <taxon>Massarineae</taxon>
        <taxon>Didymosphaeriaceae</taxon>
        <taxon>Bimuria</taxon>
    </lineage>
</organism>
<dbReference type="InterPro" id="IPR050797">
    <property type="entry name" value="Carb_Metab_Trans_Reg"/>
</dbReference>
<dbReference type="SMART" id="SM00066">
    <property type="entry name" value="GAL4"/>
    <property type="match status" value="1"/>
</dbReference>